<organism evidence="1 2">
    <name type="scientific">Camellia lanceoleosa</name>
    <dbReference type="NCBI Taxonomy" id="1840588"/>
    <lineage>
        <taxon>Eukaryota</taxon>
        <taxon>Viridiplantae</taxon>
        <taxon>Streptophyta</taxon>
        <taxon>Embryophyta</taxon>
        <taxon>Tracheophyta</taxon>
        <taxon>Spermatophyta</taxon>
        <taxon>Magnoliopsida</taxon>
        <taxon>eudicotyledons</taxon>
        <taxon>Gunneridae</taxon>
        <taxon>Pentapetalae</taxon>
        <taxon>asterids</taxon>
        <taxon>Ericales</taxon>
        <taxon>Theaceae</taxon>
        <taxon>Camellia</taxon>
    </lineage>
</organism>
<accession>A0ACC0GHC1</accession>
<sequence>MWCYCRTTYMPMSYLYGRKYHGPITDLVKSLRLEIHLKPYEEINWNKARHDCCKEDLYYHHTFIQDLLWDGLHYLSEPIMNYWPFNKIRERAIRKTIKYMRYGAENSRYITIGCVEKSLQMMCWWAENPDGDEFKHHLARIPDYLWLAEDGMKMQIQKNPAGDFESMYRYFTKGAWTFSDQDHGWGVSDCTAESLKCLLTLSQMPTEIVGEKADNESLYDAVNGLLFLQSPKSGGFAVWEPSVQLTAFQMFNPSEVFADIMVEMEHVDCTASIIHALLLFKRLHPTHRDKEIEISVAKAIGFLERRQWPNGSWYGYWGICFIYGTFFVLQGLVSAGKTYSNNQASQRGIEFLLSIQNEEGGWGESLESCPSMKYQPLEGNRTNLVQTSWAMLGLIHSGQAERDPTPLHRAAKLLINAQMEDGDFPQQEITGVVMKNCMLHYGQYRNIFPMWALGEYCKRVKF</sequence>
<proteinExistence type="predicted"/>
<reference evidence="1 2" key="1">
    <citation type="journal article" date="2022" name="Plant J.">
        <title>Chromosome-level genome of Camellia lanceoleosa provides a valuable resource for understanding genome evolution and self-incompatibility.</title>
        <authorList>
            <person name="Gong W."/>
            <person name="Xiao S."/>
            <person name="Wang L."/>
            <person name="Liao Z."/>
            <person name="Chang Y."/>
            <person name="Mo W."/>
            <person name="Hu G."/>
            <person name="Li W."/>
            <person name="Zhao G."/>
            <person name="Zhu H."/>
            <person name="Hu X."/>
            <person name="Ji K."/>
            <person name="Xiang X."/>
            <person name="Song Q."/>
            <person name="Yuan D."/>
            <person name="Jin S."/>
            <person name="Zhang L."/>
        </authorList>
    </citation>
    <scope>NUCLEOTIDE SEQUENCE [LARGE SCALE GENOMIC DNA]</scope>
    <source>
        <strain evidence="1">SQ_2022a</strain>
    </source>
</reference>
<dbReference type="Proteomes" id="UP001060215">
    <property type="component" value="Chromosome 8"/>
</dbReference>
<name>A0ACC0GHC1_9ERIC</name>
<gene>
    <name evidence="1" type="ORF">LOK49_LG09G02259</name>
</gene>
<dbReference type="EMBL" id="CM045765">
    <property type="protein sequence ID" value="KAI7999857.1"/>
    <property type="molecule type" value="Genomic_DNA"/>
</dbReference>
<comment type="caution">
    <text evidence="1">The sequence shown here is derived from an EMBL/GenBank/DDBJ whole genome shotgun (WGS) entry which is preliminary data.</text>
</comment>
<protein>
    <submittedName>
        <fullName evidence="1">Dammarenediol II synthase</fullName>
    </submittedName>
</protein>
<keyword evidence="2" id="KW-1185">Reference proteome</keyword>
<evidence type="ECO:0000313" key="1">
    <source>
        <dbReference type="EMBL" id="KAI7999857.1"/>
    </source>
</evidence>
<evidence type="ECO:0000313" key="2">
    <source>
        <dbReference type="Proteomes" id="UP001060215"/>
    </source>
</evidence>